<reference evidence="1" key="1">
    <citation type="submission" date="2018-02" db="EMBL/GenBank/DDBJ databases">
        <title>Rhizophora mucronata_Transcriptome.</title>
        <authorList>
            <person name="Meera S.P."/>
            <person name="Sreeshan A."/>
            <person name="Augustine A."/>
        </authorList>
    </citation>
    <scope>NUCLEOTIDE SEQUENCE</scope>
    <source>
        <tissue evidence="1">Leaf</tissue>
    </source>
</reference>
<dbReference type="AlphaFoldDB" id="A0A2P2N8W3"/>
<protein>
    <submittedName>
        <fullName evidence="1">Uncharacterized protein</fullName>
    </submittedName>
</protein>
<evidence type="ECO:0000313" key="1">
    <source>
        <dbReference type="EMBL" id="MBX38929.1"/>
    </source>
</evidence>
<proteinExistence type="predicted"/>
<accession>A0A2P2N8W3</accession>
<organism evidence="1">
    <name type="scientific">Rhizophora mucronata</name>
    <name type="common">Asiatic mangrove</name>
    <dbReference type="NCBI Taxonomy" id="61149"/>
    <lineage>
        <taxon>Eukaryota</taxon>
        <taxon>Viridiplantae</taxon>
        <taxon>Streptophyta</taxon>
        <taxon>Embryophyta</taxon>
        <taxon>Tracheophyta</taxon>
        <taxon>Spermatophyta</taxon>
        <taxon>Magnoliopsida</taxon>
        <taxon>eudicotyledons</taxon>
        <taxon>Gunneridae</taxon>
        <taxon>Pentapetalae</taxon>
        <taxon>rosids</taxon>
        <taxon>fabids</taxon>
        <taxon>Malpighiales</taxon>
        <taxon>Rhizophoraceae</taxon>
        <taxon>Rhizophora</taxon>
    </lineage>
</organism>
<name>A0A2P2N8W3_RHIMU</name>
<dbReference type="EMBL" id="GGEC01058445">
    <property type="protein sequence ID" value="MBX38929.1"/>
    <property type="molecule type" value="Transcribed_RNA"/>
</dbReference>
<sequence>MLIKVHFYLPFWTLAVNFSHENCDQLNLNVYCIGF</sequence>